<dbReference type="AlphaFoldDB" id="B0DE43"/>
<evidence type="ECO:0000256" key="2">
    <source>
        <dbReference type="SAM" id="Phobius"/>
    </source>
</evidence>
<name>B0DE43_LACBS</name>
<keyword evidence="4" id="KW-1185">Reference proteome</keyword>
<dbReference type="RefSeq" id="XP_001882133.1">
    <property type="nucleotide sequence ID" value="XM_001882098.1"/>
</dbReference>
<evidence type="ECO:0000256" key="1">
    <source>
        <dbReference type="SAM" id="MobiDB-lite"/>
    </source>
</evidence>
<sequence>MSPLPSSTASLDGKGSADSAAKGGKSMKKMGPSYVYYCLYTKLGAFESNHAHNNTFIGRIPSKLFAPPHTVVSIKQSLCKFEGLSESDKALLFIPLSSPAPKNDSAHLPLKAPSGLGLSEHDPIALIVESEKRTKEVLQSKNLTEQDDTDVHWHYGKSCRLYYHVYLLDSKGEEKAKTSFDESDLSLGHINTLSVAPPHTTGSLKARITKVEGLVMLGHAHYKNMELFQDTDDDAAMSDTDVISFQGDTYPGSDEADPVALVNATANTEADQKAKFTPDTVATNPALSDGPDSKFTKHAQLCNNWDYHSGDSAWLSIIKDEIVHTDGVILSKIYTPDGASCISFLFCFITSLLMLSKTFNLLLIDW</sequence>
<keyword evidence="2" id="KW-0472">Membrane</keyword>
<evidence type="ECO:0000313" key="3">
    <source>
        <dbReference type="EMBL" id="EDR07202.1"/>
    </source>
</evidence>
<accession>B0DE43</accession>
<feature type="transmembrane region" description="Helical" evidence="2">
    <location>
        <begin position="342"/>
        <end position="364"/>
    </location>
</feature>
<dbReference type="EMBL" id="DS547105">
    <property type="protein sequence ID" value="EDR07202.1"/>
    <property type="molecule type" value="Genomic_DNA"/>
</dbReference>
<protein>
    <submittedName>
        <fullName evidence="3">Predicted protein</fullName>
    </submittedName>
</protein>
<dbReference type="InParanoid" id="B0DE43"/>
<dbReference type="HOGENOM" id="CLU_033651_0_0_1"/>
<gene>
    <name evidence="3" type="ORF">LACBIDRAFT_328221</name>
</gene>
<organism evidence="4">
    <name type="scientific">Laccaria bicolor (strain S238N-H82 / ATCC MYA-4686)</name>
    <name type="common">Bicoloured deceiver</name>
    <name type="synonym">Laccaria laccata var. bicolor</name>
    <dbReference type="NCBI Taxonomy" id="486041"/>
    <lineage>
        <taxon>Eukaryota</taxon>
        <taxon>Fungi</taxon>
        <taxon>Dikarya</taxon>
        <taxon>Basidiomycota</taxon>
        <taxon>Agaricomycotina</taxon>
        <taxon>Agaricomycetes</taxon>
        <taxon>Agaricomycetidae</taxon>
        <taxon>Agaricales</taxon>
        <taxon>Agaricineae</taxon>
        <taxon>Hydnangiaceae</taxon>
        <taxon>Laccaria</taxon>
    </lineage>
</organism>
<dbReference type="KEGG" id="lbc:LACBIDRAFT_328221"/>
<evidence type="ECO:0000313" key="4">
    <source>
        <dbReference type="Proteomes" id="UP000001194"/>
    </source>
</evidence>
<keyword evidence="2" id="KW-0812">Transmembrane</keyword>
<feature type="region of interest" description="Disordered" evidence="1">
    <location>
        <begin position="1"/>
        <end position="26"/>
    </location>
</feature>
<keyword evidence="2" id="KW-1133">Transmembrane helix</keyword>
<dbReference type="OrthoDB" id="2995174at2759"/>
<proteinExistence type="predicted"/>
<feature type="compositionally biased region" description="Polar residues" evidence="1">
    <location>
        <begin position="1"/>
        <end position="10"/>
    </location>
</feature>
<feature type="compositionally biased region" description="Low complexity" evidence="1">
    <location>
        <begin position="12"/>
        <end position="24"/>
    </location>
</feature>
<dbReference type="GeneID" id="6077769"/>
<reference evidence="3 4" key="1">
    <citation type="journal article" date="2008" name="Nature">
        <title>The genome of Laccaria bicolor provides insights into mycorrhizal symbiosis.</title>
        <authorList>
            <person name="Martin F."/>
            <person name="Aerts A."/>
            <person name="Ahren D."/>
            <person name="Brun A."/>
            <person name="Danchin E.G.J."/>
            <person name="Duchaussoy F."/>
            <person name="Gibon J."/>
            <person name="Kohler A."/>
            <person name="Lindquist E."/>
            <person name="Pereda V."/>
            <person name="Salamov A."/>
            <person name="Shapiro H.J."/>
            <person name="Wuyts J."/>
            <person name="Blaudez D."/>
            <person name="Buee M."/>
            <person name="Brokstein P."/>
            <person name="Canbaeck B."/>
            <person name="Cohen D."/>
            <person name="Courty P.E."/>
            <person name="Coutinho P.M."/>
            <person name="Delaruelle C."/>
            <person name="Detter J.C."/>
            <person name="Deveau A."/>
            <person name="DiFazio S."/>
            <person name="Duplessis S."/>
            <person name="Fraissinet-Tachet L."/>
            <person name="Lucic E."/>
            <person name="Frey-Klett P."/>
            <person name="Fourrey C."/>
            <person name="Feussner I."/>
            <person name="Gay G."/>
            <person name="Grimwood J."/>
            <person name="Hoegger P.J."/>
            <person name="Jain P."/>
            <person name="Kilaru S."/>
            <person name="Labbe J."/>
            <person name="Lin Y.C."/>
            <person name="Legue V."/>
            <person name="Le Tacon F."/>
            <person name="Marmeisse R."/>
            <person name="Melayah D."/>
            <person name="Montanini B."/>
            <person name="Muratet M."/>
            <person name="Nehls U."/>
            <person name="Niculita-Hirzel H."/>
            <person name="Oudot-Le Secq M.P."/>
            <person name="Peter M."/>
            <person name="Quesneville H."/>
            <person name="Rajashekar B."/>
            <person name="Reich M."/>
            <person name="Rouhier N."/>
            <person name="Schmutz J."/>
            <person name="Yin T."/>
            <person name="Chalot M."/>
            <person name="Henrissat B."/>
            <person name="Kuees U."/>
            <person name="Lucas S."/>
            <person name="Van de Peer Y."/>
            <person name="Podila G.K."/>
            <person name="Polle A."/>
            <person name="Pukkila P.J."/>
            <person name="Richardson P.M."/>
            <person name="Rouze P."/>
            <person name="Sanders I.R."/>
            <person name="Stajich J.E."/>
            <person name="Tunlid A."/>
            <person name="Tuskan G."/>
            <person name="Grigoriev I.V."/>
        </authorList>
    </citation>
    <scope>NUCLEOTIDE SEQUENCE [LARGE SCALE GENOMIC DNA]</scope>
    <source>
        <strain evidence="4">S238N-H82 / ATCC MYA-4686</strain>
    </source>
</reference>
<dbReference type="Proteomes" id="UP000001194">
    <property type="component" value="Unassembled WGS sequence"/>
</dbReference>